<comment type="caution">
    <text evidence="3">The sequence shown here is derived from an EMBL/GenBank/DDBJ whole genome shotgun (WGS) entry which is preliminary data.</text>
</comment>
<evidence type="ECO:0000313" key="3">
    <source>
        <dbReference type="EMBL" id="KAF2074405.1"/>
    </source>
</evidence>
<dbReference type="PROSITE" id="PS50006">
    <property type="entry name" value="FHA_DOMAIN"/>
    <property type="match status" value="1"/>
</dbReference>
<dbReference type="OrthoDB" id="687730at2759"/>
<dbReference type="Proteomes" id="UP000695562">
    <property type="component" value="Unassembled WGS sequence"/>
</dbReference>
<dbReference type="EMBL" id="AJWJ01000149">
    <property type="protein sequence ID" value="KAF2074405.1"/>
    <property type="molecule type" value="Genomic_DNA"/>
</dbReference>
<evidence type="ECO:0000259" key="2">
    <source>
        <dbReference type="PROSITE" id="PS50006"/>
    </source>
</evidence>
<sequence length="467" mass="53586">MSVFDKYSEFSAFLVYSHLPALPVEYPPFIYLSKSLITIGRIRENDVKIDGLSVKHMVSRTHTRIQQIKNRDGTIDYSIEDQSMNGTFINGVNLEQKKLLVHNDRIRLGPTMSEIRYTFKRLDILSEENKEIFEYIRSLDIDRLKADPLSRLFTPIYFIKVNKRSKSPAELTSTTSLLSKRKIDDQEQEERGEEKEEPKITATKTKRPKKTEDIAKTSKKKTKEKDVEMPDKASASEEEEEEEEEEDFLQQTTTRKTTKTTRPKTTATSTTASTNIVKKRLPILKAKQPTSDSNKNNNKTSTASTTSTTATTTSSIVENSEEEPDTNDSDFDASIHQRKRKKDDRETVLYKCNSSESSRYGAWIVGKVVSISKSGSYTIEGSKKKIMPDIASSKLRAKPTRMSRKFVTEKCIIFRQNAYYEAKIVDSKINHKGDSYHIEFLKIDGRQPFENQWVHADDVFRLLPVPK</sequence>
<dbReference type="InterPro" id="IPR000253">
    <property type="entry name" value="FHA_dom"/>
</dbReference>
<feature type="compositionally biased region" description="Basic and acidic residues" evidence="1">
    <location>
        <begin position="223"/>
        <end position="235"/>
    </location>
</feature>
<organism evidence="3 4">
    <name type="scientific">Polysphondylium violaceum</name>
    <dbReference type="NCBI Taxonomy" id="133409"/>
    <lineage>
        <taxon>Eukaryota</taxon>
        <taxon>Amoebozoa</taxon>
        <taxon>Evosea</taxon>
        <taxon>Eumycetozoa</taxon>
        <taxon>Dictyostelia</taxon>
        <taxon>Dictyosteliales</taxon>
        <taxon>Dictyosteliaceae</taxon>
        <taxon>Polysphondylium</taxon>
    </lineage>
</organism>
<feature type="compositionally biased region" description="Acidic residues" evidence="1">
    <location>
        <begin position="236"/>
        <end position="248"/>
    </location>
</feature>
<feature type="compositionally biased region" description="Acidic residues" evidence="1">
    <location>
        <begin position="319"/>
        <end position="331"/>
    </location>
</feature>
<reference evidence="3" key="1">
    <citation type="submission" date="2020-01" db="EMBL/GenBank/DDBJ databases">
        <title>Development of genomics and gene disruption for Polysphondylium violaceum indicates a role for the polyketide synthase stlB in stalk morphogenesis.</title>
        <authorList>
            <person name="Narita B."/>
            <person name="Kawabe Y."/>
            <person name="Kin K."/>
            <person name="Saito T."/>
            <person name="Gibbs R."/>
            <person name="Kuspa A."/>
            <person name="Muzny D."/>
            <person name="Queller D."/>
            <person name="Richards S."/>
            <person name="Strassman J."/>
            <person name="Sucgang R."/>
            <person name="Worley K."/>
            <person name="Schaap P."/>
        </authorList>
    </citation>
    <scope>NUCLEOTIDE SEQUENCE</scope>
    <source>
        <strain evidence="3">QSvi11</strain>
    </source>
</reference>
<feature type="compositionally biased region" description="Low complexity" evidence="1">
    <location>
        <begin position="263"/>
        <end position="274"/>
    </location>
</feature>
<protein>
    <recommendedName>
        <fullName evidence="2">FHA domain-containing protein</fullName>
    </recommendedName>
</protein>
<dbReference type="SMART" id="SM00240">
    <property type="entry name" value="FHA"/>
    <property type="match status" value="1"/>
</dbReference>
<dbReference type="SUPFAM" id="SSF49879">
    <property type="entry name" value="SMAD/FHA domain"/>
    <property type="match status" value="1"/>
</dbReference>
<feature type="region of interest" description="Disordered" evidence="1">
    <location>
        <begin position="169"/>
        <end position="346"/>
    </location>
</feature>
<dbReference type="Pfam" id="PF00498">
    <property type="entry name" value="FHA"/>
    <property type="match status" value="1"/>
</dbReference>
<name>A0A8J4PWG0_9MYCE</name>
<feature type="compositionally biased region" description="Low complexity" evidence="1">
    <location>
        <begin position="290"/>
        <end position="315"/>
    </location>
</feature>
<dbReference type="CDD" id="cd00060">
    <property type="entry name" value="FHA"/>
    <property type="match status" value="1"/>
</dbReference>
<dbReference type="InterPro" id="IPR050923">
    <property type="entry name" value="Cell_Proc_Reg/RNA_Proc"/>
</dbReference>
<evidence type="ECO:0000313" key="4">
    <source>
        <dbReference type="Proteomes" id="UP000695562"/>
    </source>
</evidence>
<gene>
    <name evidence="3" type="ORF">CYY_004301</name>
</gene>
<keyword evidence="4" id="KW-1185">Reference proteome</keyword>
<accession>A0A8J4PWG0</accession>
<dbReference type="PANTHER" id="PTHR23308">
    <property type="entry name" value="NUCLEAR INHIBITOR OF PROTEIN PHOSPHATASE-1"/>
    <property type="match status" value="1"/>
</dbReference>
<dbReference type="AlphaFoldDB" id="A0A8J4PWG0"/>
<dbReference type="InterPro" id="IPR008984">
    <property type="entry name" value="SMAD_FHA_dom_sf"/>
</dbReference>
<dbReference type="Gene3D" id="2.60.200.20">
    <property type="match status" value="1"/>
</dbReference>
<evidence type="ECO:0000256" key="1">
    <source>
        <dbReference type="SAM" id="MobiDB-lite"/>
    </source>
</evidence>
<feature type="domain" description="FHA" evidence="2">
    <location>
        <begin position="37"/>
        <end position="94"/>
    </location>
</feature>
<proteinExistence type="predicted"/>